<comment type="caution">
    <text evidence="1">The sequence shown here is derived from an EMBL/GenBank/DDBJ whole genome shotgun (WGS) entry which is preliminary data.</text>
</comment>
<dbReference type="EMBL" id="JASSZA010000001">
    <property type="protein sequence ID" value="KAK2120233.1"/>
    <property type="molecule type" value="Genomic_DNA"/>
</dbReference>
<dbReference type="Proteomes" id="UP001266305">
    <property type="component" value="Unassembled WGS sequence"/>
</dbReference>
<gene>
    <name evidence="1" type="ORF">P7K49_001619</name>
</gene>
<feature type="non-terminal residue" evidence="1">
    <location>
        <position position="1"/>
    </location>
</feature>
<evidence type="ECO:0000313" key="2">
    <source>
        <dbReference type="Proteomes" id="UP001266305"/>
    </source>
</evidence>
<accession>A0ABQ9WHH3</accession>
<reference evidence="1 2" key="1">
    <citation type="submission" date="2023-05" db="EMBL/GenBank/DDBJ databases">
        <title>B98-5 Cell Line De Novo Hybrid Assembly: An Optical Mapping Approach.</title>
        <authorList>
            <person name="Kananen K."/>
            <person name="Auerbach J.A."/>
            <person name="Kautto E."/>
            <person name="Blachly J.S."/>
        </authorList>
    </citation>
    <scope>NUCLEOTIDE SEQUENCE [LARGE SCALE GENOMIC DNA]</scope>
    <source>
        <strain evidence="1">B95-8</strain>
        <tissue evidence="1">Cell line</tissue>
    </source>
</reference>
<feature type="non-terminal residue" evidence="1">
    <location>
        <position position="56"/>
    </location>
</feature>
<organism evidence="1 2">
    <name type="scientific">Saguinus oedipus</name>
    <name type="common">Cotton-top tamarin</name>
    <name type="synonym">Oedipomidas oedipus</name>
    <dbReference type="NCBI Taxonomy" id="9490"/>
    <lineage>
        <taxon>Eukaryota</taxon>
        <taxon>Metazoa</taxon>
        <taxon>Chordata</taxon>
        <taxon>Craniata</taxon>
        <taxon>Vertebrata</taxon>
        <taxon>Euteleostomi</taxon>
        <taxon>Mammalia</taxon>
        <taxon>Eutheria</taxon>
        <taxon>Euarchontoglires</taxon>
        <taxon>Primates</taxon>
        <taxon>Haplorrhini</taxon>
        <taxon>Platyrrhini</taxon>
        <taxon>Cebidae</taxon>
        <taxon>Callitrichinae</taxon>
        <taxon>Saguinus</taxon>
    </lineage>
</organism>
<evidence type="ECO:0000313" key="1">
    <source>
        <dbReference type="EMBL" id="KAK2120233.1"/>
    </source>
</evidence>
<proteinExistence type="predicted"/>
<keyword evidence="2" id="KW-1185">Reference proteome</keyword>
<sequence>PLLVSPNGAGLTCYICVQEWLTGGCFTSEEVVDSLVQEKAELCIGTSPPQQLTALT</sequence>
<protein>
    <submittedName>
        <fullName evidence="1">Uncharacterized protein</fullName>
    </submittedName>
</protein>
<name>A0ABQ9WHH3_SAGOE</name>